<organism evidence="3 4">
    <name type="scientific">Trypanosoma theileri</name>
    <dbReference type="NCBI Taxonomy" id="67003"/>
    <lineage>
        <taxon>Eukaryota</taxon>
        <taxon>Discoba</taxon>
        <taxon>Euglenozoa</taxon>
        <taxon>Kinetoplastea</taxon>
        <taxon>Metakinetoplastina</taxon>
        <taxon>Trypanosomatida</taxon>
        <taxon>Trypanosomatidae</taxon>
        <taxon>Trypanosoma</taxon>
    </lineage>
</organism>
<feature type="transmembrane region" description="Helical" evidence="2">
    <location>
        <begin position="238"/>
        <end position="260"/>
    </location>
</feature>
<feature type="region of interest" description="Disordered" evidence="1">
    <location>
        <begin position="348"/>
        <end position="371"/>
    </location>
</feature>
<evidence type="ECO:0000313" key="3">
    <source>
        <dbReference type="EMBL" id="ORC93110.1"/>
    </source>
</evidence>
<reference evidence="3 4" key="1">
    <citation type="submission" date="2017-03" db="EMBL/GenBank/DDBJ databases">
        <title>An alternative strategy for trypanosome survival in the mammalian bloodstream revealed through genome and transcriptome analysis of the ubiquitous bovine parasite Trypanosoma (Megatrypanum) theileri.</title>
        <authorList>
            <person name="Kelly S."/>
            <person name="Ivens A."/>
            <person name="Mott A."/>
            <person name="O'Neill E."/>
            <person name="Emms D."/>
            <person name="Macleod O."/>
            <person name="Voorheis P."/>
            <person name="Matthews J."/>
            <person name="Matthews K."/>
            <person name="Carrington M."/>
        </authorList>
    </citation>
    <scope>NUCLEOTIDE SEQUENCE [LARGE SCALE GENOMIC DNA]</scope>
    <source>
        <strain evidence="3">Edinburgh</strain>
    </source>
</reference>
<feature type="transmembrane region" description="Helical" evidence="2">
    <location>
        <begin position="81"/>
        <end position="103"/>
    </location>
</feature>
<dbReference type="OrthoDB" id="252389at2759"/>
<keyword evidence="2" id="KW-0812">Transmembrane</keyword>
<accession>A0A1X0P9H9</accession>
<dbReference type="EMBL" id="NBCO01000002">
    <property type="protein sequence ID" value="ORC93110.1"/>
    <property type="molecule type" value="Genomic_DNA"/>
</dbReference>
<proteinExistence type="predicted"/>
<feature type="transmembrane region" description="Helical" evidence="2">
    <location>
        <begin position="167"/>
        <end position="191"/>
    </location>
</feature>
<name>A0A1X0P9H9_9TRYP</name>
<protein>
    <submittedName>
        <fullName evidence="3">Uncharacterized protein</fullName>
    </submittedName>
</protein>
<evidence type="ECO:0000256" key="1">
    <source>
        <dbReference type="SAM" id="MobiDB-lite"/>
    </source>
</evidence>
<dbReference type="Proteomes" id="UP000192257">
    <property type="component" value="Unassembled WGS sequence"/>
</dbReference>
<feature type="transmembrane region" description="Helical" evidence="2">
    <location>
        <begin position="29"/>
        <end position="52"/>
    </location>
</feature>
<dbReference type="AlphaFoldDB" id="A0A1X0P9H9"/>
<dbReference type="GeneID" id="39981534"/>
<sequence>MEENEEVANQQEQSTKSQVFPSNIFCGPLLLICMPAVLLFYSIAVTLGMITAMSDSYINIKNHKNVVYTDTSGGAGSQKSILMIPGYSINIGMLYFTIGPSYFSRKTWNLIPLNPLLNATNTIDPLLPELIRDAFVKVRSDALQLGFASAETCGGISADSVMGRSNFVVAALVIAIIFLAGVVSVGAYFFVILTKPIAQFGGHVSTCWARKEVELYGGERELITTAIVLRERQRMERILIIIMTVFGIIGTVFFMMAFAIMQNMFSSTLKCQRPFCDTYNLAMEQLFVLLPSGGYTFSCNTGTSSRTLLTGIIMAFLGVAFLLLILGIHVVVSCSKFKLLKPSAGRHIPPDENTLRNPMRSDMPSPSSLDSKQEVTESYSWLESVPSRLQLRRSVEVAPHSREYIELSLQCILGETQKGVELEKKYLGDQNEEQEESILIRAEESKRTILYSEENLEFRAKFRWIKRKLWYGEFMRLLHLQSLNLYFAPLLDLHAEETFCRQHLWINSCSKLQKKLRDLKSNAVHCGYFRKYINSVISEVELTKEEGLDLASHYNPEDGIYKYNVPTDEWLRAADITPTSMEKGDGAFDSADAKKSLELLYSPISVNVSSTESFEEDNPVRLSPLEDLINIPSSSKVSFSNDYFEEKYADLVQKAQRTSRLTQKNFHGLVNGYDYIYRDPSVFANGFSASCSESLYRHC</sequence>
<feature type="transmembrane region" description="Helical" evidence="2">
    <location>
        <begin position="308"/>
        <end position="332"/>
    </location>
</feature>
<gene>
    <name evidence="3" type="ORF">TM35_000024360</name>
</gene>
<dbReference type="VEuPathDB" id="TriTrypDB:TM35_000024360"/>
<dbReference type="RefSeq" id="XP_028887176.1">
    <property type="nucleotide sequence ID" value="XM_029021754.1"/>
</dbReference>
<keyword evidence="4" id="KW-1185">Reference proteome</keyword>
<keyword evidence="2" id="KW-0472">Membrane</keyword>
<evidence type="ECO:0000256" key="2">
    <source>
        <dbReference type="SAM" id="Phobius"/>
    </source>
</evidence>
<comment type="caution">
    <text evidence="3">The sequence shown here is derived from an EMBL/GenBank/DDBJ whole genome shotgun (WGS) entry which is preliminary data.</text>
</comment>
<evidence type="ECO:0000313" key="4">
    <source>
        <dbReference type="Proteomes" id="UP000192257"/>
    </source>
</evidence>
<keyword evidence="2" id="KW-1133">Transmembrane helix</keyword>